<dbReference type="Proteomes" id="UP001329430">
    <property type="component" value="Chromosome 2"/>
</dbReference>
<dbReference type="InterPro" id="IPR007307">
    <property type="entry name" value="Ltv1"/>
</dbReference>
<dbReference type="GO" id="GO:0042274">
    <property type="term" value="P:ribosomal small subunit biogenesis"/>
    <property type="evidence" value="ECO:0007669"/>
    <property type="project" value="InterPro"/>
</dbReference>
<sequence>MDEDFDYENPENELEDNFIELANADVSEDVDIDSDLNSEALDEVNSLEDREYTFRDEETKSRFTEYSMSSSVMRRNDQLTLLDDKFEQMYATYDDTEIGALDLEEIEGYIPDATDLLLHYADEYRKNKEKEKLNVGDITLRLKLNEGSDIEDEEELVKITVPEKETWDCESILSTYSNIYNHPKLISDPKRSKIKVNMRTGIPLDILNSSKLTSKALSQFDQEYNKMRSGPTSVAAKSIISTLSTLSIRPPDETLEQKRERKRLLKEYRKDRKFEKKINTQAFKEEHKRQIKININNRNNVQGNKIL</sequence>
<reference evidence="3 4" key="1">
    <citation type="journal article" date="2024" name="Insects">
        <title>An Improved Chromosome-Level Genome Assembly of the Firefly Pyrocoelia pectoralis.</title>
        <authorList>
            <person name="Fu X."/>
            <person name="Meyer-Rochow V.B."/>
            <person name="Ballantyne L."/>
            <person name="Zhu X."/>
        </authorList>
    </citation>
    <scope>NUCLEOTIDE SEQUENCE [LARGE SCALE GENOMIC DNA]</scope>
    <source>
        <strain evidence="3">XCY_ONT2</strain>
    </source>
</reference>
<comment type="caution">
    <text evidence="3">The sequence shown here is derived from an EMBL/GenBank/DDBJ whole genome shotgun (WGS) entry which is preliminary data.</text>
</comment>
<dbReference type="EMBL" id="JAVRBK010000002">
    <property type="protein sequence ID" value="KAK5648696.1"/>
    <property type="molecule type" value="Genomic_DNA"/>
</dbReference>
<accession>A0AAN7ZUN5</accession>
<dbReference type="PANTHER" id="PTHR21531">
    <property type="entry name" value="LOW-TEMPERATURE VIABILITY PROTEIN LTV1-RELATED"/>
    <property type="match status" value="1"/>
</dbReference>
<evidence type="ECO:0000313" key="3">
    <source>
        <dbReference type="EMBL" id="KAK5648696.1"/>
    </source>
</evidence>
<dbReference type="AlphaFoldDB" id="A0AAN7ZUN5"/>
<evidence type="ECO:0000256" key="1">
    <source>
        <dbReference type="ARBA" id="ARBA00009078"/>
    </source>
</evidence>
<dbReference type="GO" id="GO:0005829">
    <property type="term" value="C:cytosol"/>
    <property type="evidence" value="ECO:0007669"/>
    <property type="project" value="TreeGrafter"/>
</dbReference>
<dbReference type="GO" id="GO:0000056">
    <property type="term" value="P:ribosomal small subunit export from nucleus"/>
    <property type="evidence" value="ECO:0007669"/>
    <property type="project" value="TreeGrafter"/>
</dbReference>
<evidence type="ECO:0000256" key="2">
    <source>
        <dbReference type="ARBA" id="ARBA00021561"/>
    </source>
</evidence>
<dbReference type="GO" id="GO:0005634">
    <property type="term" value="C:nucleus"/>
    <property type="evidence" value="ECO:0007669"/>
    <property type="project" value="TreeGrafter"/>
</dbReference>
<evidence type="ECO:0000313" key="4">
    <source>
        <dbReference type="Proteomes" id="UP001329430"/>
    </source>
</evidence>
<dbReference type="PANTHER" id="PTHR21531:SF0">
    <property type="entry name" value="PROTEIN LTV1 HOMOLOG"/>
    <property type="match status" value="1"/>
</dbReference>
<keyword evidence="4" id="KW-1185">Reference proteome</keyword>
<protein>
    <recommendedName>
        <fullName evidence="2">Protein LTV1 homolog</fullName>
    </recommendedName>
</protein>
<organism evidence="3 4">
    <name type="scientific">Pyrocoelia pectoralis</name>
    <dbReference type="NCBI Taxonomy" id="417401"/>
    <lineage>
        <taxon>Eukaryota</taxon>
        <taxon>Metazoa</taxon>
        <taxon>Ecdysozoa</taxon>
        <taxon>Arthropoda</taxon>
        <taxon>Hexapoda</taxon>
        <taxon>Insecta</taxon>
        <taxon>Pterygota</taxon>
        <taxon>Neoptera</taxon>
        <taxon>Endopterygota</taxon>
        <taxon>Coleoptera</taxon>
        <taxon>Polyphaga</taxon>
        <taxon>Elateriformia</taxon>
        <taxon>Elateroidea</taxon>
        <taxon>Lampyridae</taxon>
        <taxon>Lampyrinae</taxon>
        <taxon>Pyrocoelia</taxon>
    </lineage>
</organism>
<dbReference type="Pfam" id="PF04180">
    <property type="entry name" value="LTV"/>
    <property type="match status" value="1"/>
</dbReference>
<dbReference type="GO" id="GO:0030688">
    <property type="term" value="C:preribosome, small subunit precursor"/>
    <property type="evidence" value="ECO:0007669"/>
    <property type="project" value="TreeGrafter"/>
</dbReference>
<comment type="similarity">
    <text evidence="1">Belongs to the LTV1 family.</text>
</comment>
<gene>
    <name evidence="3" type="ORF">RI129_003588</name>
</gene>
<proteinExistence type="inferred from homology"/>
<name>A0AAN7ZUN5_9COLE</name>